<keyword evidence="1" id="KW-0812">Transmembrane</keyword>
<organism evidence="2">
    <name type="scientific">marine sediment metagenome</name>
    <dbReference type="NCBI Taxonomy" id="412755"/>
    <lineage>
        <taxon>unclassified sequences</taxon>
        <taxon>metagenomes</taxon>
        <taxon>ecological metagenomes</taxon>
    </lineage>
</organism>
<proteinExistence type="predicted"/>
<evidence type="ECO:0000256" key="1">
    <source>
        <dbReference type="SAM" id="Phobius"/>
    </source>
</evidence>
<protein>
    <submittedName>
        <fullName evidence="2">Uncharacterized protein</fullName>
    </submittedName>
</protein>
<keyword evidence="1" id="KW-1133">Transmembrane helix</keyword>
<keyword evidence="1" id="KW-0472">Membrane</keyword>
<accession>A0A0F9IQG3</accession>
<feature type="non-terminal residue" evidence="2">
    <location>
        <position position="91"/>
    </location>
</feature>
<name>A0A0F9IQG3_9ZZZZ</name>
<sequence length="91" mass="10798">MKKKTKDLINKIVNANHREVSYSYGGWMFFIGRMFYNIVILWVILSFMDAFLLFAFTDNGVIDPEQLHVVKVTLWVIGMIYLVHKIVDWRV</sequence>
<comment type="caution">
    <text evidence="2">The sequence shown here is derived from an EMBL/GenBank/DDBJ whole genome shotgun (WGS) entry which is preliminary data.</text>
</comment>
<feature type="transmembrane region" description="Helical" evidence="1">
    <location>
        <begin position="68"/>
        <end position="87"/>
    </location>
</feature>
<gene>
    <name evidence="2" type="ORF">LCGC14_1849340</name>
</gene>
<feature type="transmembrane region" description="Helical" evidence="1">
    <location>
        <begin position="34"/>
        <end position="56"/>
    </location>
</feature>
<evidence type="ECO:0000313" key="2">
    <source>
        <dbReference type="EMBL" id="KKL95965.1"/>
    </source>
</evidence>
<dbReference type="AlphaFoldDB" id="A0A0F9IQG3"/>
<reference evidence="2" key="1">
    <citation type="journal article" date="2015" name="Nature">
        <title>Complex archaea that bridge the gap between prokaryotes and eukaryotes.</title>
        <authorList>
            <person name="Spang A."/>
            <person name="Saw J.H."/>
            <person name="Jorgensen S.L."/>
            <person name="Zaremba-Niedzwiedzka K."/>
            <person name="Martijn J."/>
            <person name="Lind A.E."/>
            <person name="van Eijk R."/>
            <person name="Schleper C."/>
            <person name="Guy L."/>
            <person name="Ettema T.J."/>
        </authorList>
    </citation>
    <scope>NUCLEOTIDE SEQUENCE</scope>
</reference>
<dbReference type="EMBL" id="LAZR01018553">
    <property type="protein sequence ID" value="KKL95965.1"/>
    <property type="molecule type" value="Genomic_DNA"/>
</dbReference>